<dbReference type="GO" id="GO:0003676">
    <property type="term" value="F:nucleic acid binding"/>
    <property type="evidence" value="ECO:0007669"/>
    <property type="project" value="InterPro"/>
</dbReference>
<proteinExistence type="predicted"/>
<dbReference type="Proteomes" id="UP000474565">
    <property type="component" value="Unassembled WGS sequence"/>
</dbReference>
<evidence type="ECO:0000313" key="1">
    <source>
        <dbReference type="EMBL" id="MYM82638.1"/>
    </source>
</evidence>
<dbReference type="EMBL" id="WWCP01000011">
    <property type="protein sequence ID" value="MYM82638.1"/>
    <property type="molecule type" value="Genomic_DNA"/>
</dbReference>
<sequence length="160" mass="18168">MLVFIDTEFTNHNRPSLISIGLAAVGGNDFYAELTDYKREDCSEFVVAEILPLLGRSPEAACTSQELIGRLQEWFDALPSLATIVYDYEVDWQLLKATFHEELPPNVAGHQLIDHRIFRTSAYKLGEVLTYTKALPEHHALADARALREGYLRWSTRLTT</sequence>
<dbReference type="Gene3D" id="3.30.420.10">
    <property type="entry name" value="Ribonuclease H-like superfamily/Ribonuclease H"/>
    <property type="match status" value="1"/>
</dbReference>
<name>A0A6L8MQH1_9BURK</name>
<gene>
    <name evidence="1" type="ORF">GTP44_11805</name>
</gene>
<reference evidence="1 2" key="1">
    <citation type="submission" date="2019-12" db="EMBL/GenBank/DDBJ databases">
        <title>Novel species isolated from a subtropical stream in China.</title>
        <authorList>
            <person name="Lu H."/>
        </authorList>
    </citation>
    <scope>NUCLEOTIDE SEQUENCE [LARGE SCALE GENOMIC DNA]</scope>
    <source>
        <strain evidence="1 2">FT50W</strain>
    </source>
</reference>
<accession>A0A6L8MQH1</accession>
<dbReference type="RefSeq" id="WP_161019579.1">
    <property type="nucleotide sequence ID" value="NZ_WWCP01000011.1"/>
</dbReference>
<evidence type="ECO:0000313" key="2">
    <source>
        <dbReference type="Proteomes" id="UP000474565"/>
    </source>
</evidence>
<dbReference type="SUPFAM" id="SSF53098">
    <property type="entry name" value="Ribonuclease H-like"/>
    <property type="match status" value="1"/>
</dbReference>
<dbReference type="InterPro" id="IPR012337">
    <property type="entry name" value="RNaseH-like_sf"/>
</dbReference>
<organism evidence="1 2">
    <name type="scientific">Duganella lactea</name>
    <dbReference type="NCBI Taxonomy" id="2692173"/>
    <lineage>
        <taxon>Bacteria</taxon>
        <taxon>Pseudomonadati</taxon>
        <taxon>Pseudomonadota</taxon>
        <taxon>Betaproteobacteria</taxon>
        <taxon>Burkholderiales</taxon>
        <taxon>Oxalobacteraceae</taxon>
        <taxon>Telluria group</taxon>
        <taxon>Duganella</taxon>
    </lineage>
</organism>
<dbReference type="InterPro" id="IPR036397">
    <property type="entry name" value="RNaseH_sf"/>
</dbReference>
<protein>
    <submittedName>
        <fullName evidence="1">Uncharacterized protein</fullName>
    </submittedName>
</protein>
<comment type="caution">
    <text evidence="1">The sequence shown here is derived from an EMBL/GenBank/DDBJ whole genome shotgun (WGS) entry which is preliminary data.</text>
</comment>
<dbReference type="AlphaFoldDB" id="A0A6L8MQH1"/>